<evidence type="ECO:0000256" key="6">
    <source>
        <dbReference type="ARBA" id="ARBA00023053"/>
    </source>
</evidence>
<evidence type="ECO:0000259" key="11">
    <source>
        <dbReference type="Pfam" id="PF00999"/>
    </source>
</evidence>
<feature type="transmembrane region" description="Helical" evidence="10">
    <location>
        <begin position="311"/>
        <end position="329"/>
    </location>
</feature>
<dbReference type="GO" id="GO:0015386">
    <property type="term" value="F:potassium:proton antiporter activity"/>
    <property type="evidence" value="ECO:0007669"/>
    <property type="project" value="TreeGrafter"/>
</dbReference>
<dbReference type="PANTHER" id="PTHR10110:SF86">
    <property type="entry name" value="SODIUM_HYDROGEN EXCHANGER 7"/>
    <property type="match status" value="1"/>
</dbReference>
<protein>
    <submittedName>
        <fullName evidence="12">Na+/H+ antiporter</fullName>
    </submittedName>
</protein>
<dbReference type="KEGG" id="plyc:GXP70_07740"/>
<evidence type="ECO:0000256" key="7">
    <source>
        <dbReference type="ARBA" id="ARBA00023065"/>
    </source>
</evidence>
<dbReference type="GO" id="GO:0005886">
    <property type="term" value="C:plasma membrane"/>
    <property type="evidence" value="ECO:0007669"/>
    <property type="project" value="UniProtKB-SubCell"/>
</dbReference>
<feature type="transmembrane region" description="Helical" evidence="10">
    <location>
        <begin position="78"/>
        <end position="103"/>
    </location>
</feature>
<dbReference type="RefSeq" id="WP_162355918.1">
    <property type="nucleotide sequence ID" value="NZ_CP048209.1"/>
</dbReference>
<name>A0A6C0FUZ5_9BACL</name>
<evidence type="ECO:0000256" key="10">
    <source>
        <dbReference type="RuleBase" id="RU366002"/>
    </source>
</evidence>
<dbReference type="InterPro" id="IPR006153">
    <property type="entry name" value="Cation/H_exchanger_TM"/>
</dbReference>
<feature type="transmembrane region" description="Helical" evidence="10">
    <location>
        <begin position="156"/>
        <end position="177"/>
    </location>
</feature>
<feature type="transmembrane region" description="Helical" evidence="10">
    <location>
        <begin position="272"/>
        <end position="291"/>
    </location>
</feature>
<dbReference type="AlphaFoldDB" id="A0A6C0FUZ5"/>
<evidence type="ECO:0000256" key="8">
    <source>
        <dbReference type="ARBA" id="ARBA00023136"/>
    </source>
</evidence>
<evidence type="ECO:0000313" key="12">
    <source>
        <dbReference type="EMBL" id="QHT59852.1"/>
    </source>
</evidence>
<evidence type="ECO:0000313" key="13">
    <source>
        <dbReference type="Proteomes" id="UP000476064"/>
    </source>
</evidence>
<feature type="transmembrane region" description="Helical" evidence="10">
    <location>
        <begin position="216"/>
        <end position="234"/>
    </location>
</feature>
<dbReference type="GO" id="GO:0098719">
    <property type="term" value="P:sodium ion import across plasma membrane"/>
    <property type="evidence" value="ECO:0007669"/>
    <property type="project" value="TreeGrafter"/>
</dbReference>
<feature type="transmembrane region" description="Helical" evidence="10">
    <location>
        <begin position="183"/>
        <end position="204"/>
    </location>
</feature>
<evidence type="ECO:0000256" key="3">
    <source>
        <dbReference type="ARBA" id="ARBA00022475"/>
    </source>
</evidence>
<keyword evidence="10" id="KW-0050">Antiport</keyword>
<dbReference type="GO" id="GO:0015385">
    <property type="term" value="F:sodium:proton antiporter activity"/>
    <property type="evidence" value="ECO:0007669"/>
    <property type="project" value="InterPro"/>
</dbReference>
<dbReference type="Pfam" id="PF00999">
    <property type="entry name" value="Na_H_Exchanger"/>
    <property type="match status" value="1"/>
</dbReference>
<comment type="caution">
    <text evidence="10">Lacks conserved residue(s) required for the propagation of feature annotation.</text>
</comment>
<gene>
    <name evidence="12" type="ORF">GXP70_07740</name>
</gene>
<comment type="subcellular location">
    <subcellularLocation>
        <location evidence="1 10">Cell membrane</location>
        <topology evidence="1 10">Multi-pass membrane protein</topology>
    </subcellularLocation>
</comment>
<dbReference type="InterPro" id="IPR018422">
    <property type="entry name" value="Cation/H_exchanger_CPA1"/>
</dbReference>
<sequence length="675" mass="74807">MELFLVVLVLLLLLAGSQVLQRMLPFIPLPVIQVALGGAVVYLPWHIHAHLEPELFFILFIAPLLFNDGKRTPRDELWRLRLPILLLAVGLVFLTVIAGGYIIHAMIPVIPLAAAFALAAILSPTDAVAVSAIASRVHLPQNIHRLLEGESLMNDASGLVAFKFAIAAAVTGTFSLWTASWSFLVISLGGLLLGALLAVAIIWIRMALRRFGIEDASIHVLIQIVTPFILFYVAEHAGLSGILAAVAGGIVHAIEQDRSGFTTIEQKFVSEITWNIILFVMNGLVFVLLGLQIPDILHSIFSNLAYNNYRAVGLVLLIYVLLIALRFLWLTVSERLTTPIGTRNDWRAITLTSLSGIRGAITLAGAFTIPLVLGSGAPFPQRDLMIFLAAGVILVSLLIASIALPLLAGQPDEAEGGLAGRDAELRVQKEAIKAASQAVRLAIDDTNVHSAAIVIADNDQRLSDIKRSEYDRLSRKARDEELYLRKLGIAEERKCVQLLREQGEIGAEEATVLDNMFRNIEIAVSKRRHIFYLLLYSLVNRVISFFRPSVRKEDGWKVKNRKAYIRMRATTAAYALQKLQKNESCADSSVNRVCGHYRYMIHMLNNKLTAPNPDDVVEEQVQSLRMLSIQAEREALQLFYQQGHIGRQQLNKLQFQVSMHEAEVLDVNWGNFLQA</sequence>
<dbReference type="NCBIfam" id="TIGR00831">
    <property type="entry name" value="a_cpa1"/>
    <property type="match status" value="1"/>
</dbReference>
<accession>A0A6C0FUZ5</accession>
<comment type="function">
    <text evidence="10">Na(+)/H(+) antiporter that extrudes sodium in exchange for external protons.</text>
</comment>
<feature type="domain" description="Cation/H+ exchanger transmembrane" evidence="11">
    <location>
        <begin position="10"/>
        <end position="407"/>
    </location>
</feature>
<dbReference type="EMBL" id="CP048209">
    <property type="protein sequence ID" value="QHT59852.1"/>
    <property type="molecule type" value="Genomic_DNA"/>
</dbReference>
<feature type="transmembrane region" description="Helical" evidence="10">
    <location>
        <begin position="109"/>
        <end position="135"/>
    </location>
</feature>
<evidence type="ECO:0000256" key="2">
    <source>
        <dbReference type="ARBA" id="ARBA00022448"/>
    </source>
</evidence>
<keyword evidence="4 10" id="KW-0812">Transmembrane</keyword>
<keyword evidence="7 10" id="KW-0406">Ion transport</keyword>
<feature type="transmembrane region" description="Helical" evidence="10">
    <location>
        <begin position="45"/>
        <end position="66"/>
    </location>
</feature>
<dbReference type="InterPro" id="IPR004705">
    <property type="entry name" value="Cation/H_exchanger_CPA1_bac"/>
</dbReference>
<dbReference type="PANTHER" id="PTHR10110">
    <property type="entry name" value="SODIUM/HYDROGEN EXCHANGER"/>
    <property type="match status" value="1"/>
</dbReference>
<keyword evidence="5 10" id="KW-1133">Transmembrane helix</keyword>
<keyword evidence="13" id="KW-1185">Reference proteome</keyword>
<evidence type="ECO:0000256" key="4">
    <source>
        <dbReference type="ARBA" id="ARBA00022692"/>
    </source>
</evidence>
<proteinExistence type="inferred from homology"/>
<comment type="similarity">
    <text evidence="10">Belongs to the monovalent cation:proton antiporter 1 (CPA1) transporter (TC 2.A.36) family.</text>
</comment>
<organism evidence="12 13">
    <name type="scientific">Paenibacillus lycopersici</name>
    <dbReference type="NCBI Taxonomy" id="2704462"/>
    <lineage>
        <taxon>Bacteria</taxon>
        <taxon>Bacillati</taxon>
        <taxon>Bacillota</taxon>
        <taxon>Bacilli</taxon>
        <taxon>Bacillales</taxon>
        <taxon>Paenibacillaceae</taxon>
        <taxon>Paenibacillus</taxon>
    </lineage>
</organism>
<feature type="transmembrane region" description="Helical" evidence="10">
    <location>
        <begin position="349"/>
        <end position="373"/>
    </location>
</feature>
<keyword evidence="2 10" id="KW-0813">Transport</keyword>
<evidence type="ECO:0000256" key="1">
    <source>
        <dbReference type="ARBA" id="ARBA00004651"/>
    </source>
</evidence>
<dbReference type="Gene3D" id="6.10.140.1330">
    <property type="match status" value="1"/>
</dbReference>
<evidence type="ECO:0000256" key="9">
    <source>
        <dbReference type="ARBA" id="ARBA00023201"/>
    </source>
</evidence>
<dbReference type="Proteomes" id="UP000476064">
    <property type="component" value="Chromosome"/>
</dbReference>
<evidence type="ECO:0000256" key="5">
    <source>
        <dbReference type="ARBA" id="ARBA00022989"/>
    </source>
</evidence>
<keyword evidence="8 10" id="KW-0472">Membrane</keyword>
<dbReference type="GO" id="GO:0051453">
    <property type="term" value="P:regulation of intracellular pH"/>
    <property type="evidence" value="ECO:0007669"/>
    <property type="project" value="TreeGrafter"/>
</dbReference>
<keyword evidence="9 10" id="KW-0739">Sodium transport</keyword>
<feature type="transmembrane region" description="Helical" evidence="10">
    <location>
        <begin position="385"/>
        <end position="408"/>
    </location>
</feature>
<reference evidence="12 13" key="1">
    <citation type="submission" date="2020-01" db="EMBL/GenBank/DDBJ databases">
        <title>Paenibacillus sp. nov., isolated from tomato rhizosphere.</title>
        <authorList>
            <person name="Weon H.-Y."/>
            <person name="Lee S.A."/>
        </authorList>
    </citation>
    <scope>NUCLEOTIDE SEQUENCE [LARGE SCALE GENOMIC DNA]</scope>
    <source>
        <strain evidence="12 13">12200R-189</strain>
    </source>
</reference>
<keyword evidence="3 10" id="KW-1003">Cell membrane</keyword>
<keyword evidence="6 10" id="KW-0915">Sodium</keyword>